<dbReference type="GO" id="GO:0008017">
    <property type="term" value="F:microtubule binding"/>
    <property type="evidence" value="ECO:0007669"/>
    <property type="project" value="InterPro"/>
</dbReference>
<dbReference type="GO" id="GO:0005737">
    <property type="term" value="C:cytoplasm"/>
    <property type="evidence" value="ECO:0000318"/>
    <property type="project" value="GO_Central"/>
</dbReference>
<evidence type="ECO:0008006" key="3">
    <source>
        <dbReference type="Google" id="ProtNLM"/>
    </source>
</evidence>
<proteinExistence type="predicted"/>
<dbReference type="Pfam" id="PF22584">
    <property type="entry name" value="CFAP143"/>
    <property type="match status" value="1"/>
</dbReference>
<dbReference type="GO" id="GO:0045944">
    <property type="term" value="P:positive regulation of transcription by RNA polymerase II"/>
    <property type="evidence" value="ECO:0000318"/>
    <property type="project" value="GO_Central"/>
</dbReference>
<dbReference type="OMA" id="EYCSTTQ"/>
<dbReference type="eggNOG" id="ENOG502S06E">
    <property type="taxonomic scope" value="Eukaryota"/>
</dbReference>
<dbReference type="GeneID" id="6751602"/>
<sequence length="189" mass="21756">MAEETSTQNGKAKMGKTLIKNWVEERAVSDYDSNNDMKKVLRSGHQGLITTTHDQPIACKTTIKDSYAEPKITKTRQVGRKLEAEQRELYEKFSKEVYEDFNRPPSPPDYTTSFKAHYHKDFVPVQRKETQPHAVYGEEPVSFWTTNRGIIHGESQSTGTNATFRKNAAFSTPVTEYMNQQLPHKIQNW</sequence>
<dbReference type="Proteomes" id="UP000009022">
    <property type="component" value="Unassembled WGS sequence"/>
</dbReference>
<gene>
    <name evidence="1" type="ORF">TRIADDRAFT_63742</name>
</gene>
<dbReference type="CTD" id="6751602"/>
<protein>
    <recommendedName>
        <fullName evidence="3">Sperm-associated antigen 8</fullName>
    </recommendedName>
</protein>
<dbReference type="GO" id="GO:0005634">
    <property type="term" value="C:nucleus"/>
    <property type="evidence" value="ECO:0000318"/>
    <property type="project" value="GO_Central"/>
</dbReference>
<dbReference type="InterPro" id="IPR026124">
    <property type="entry name" value="Sperm-assoc_Ag8"/>
</dbReference>
<evidence type="ECO:0000313" key="2">
    <source>
        <dbReference type="Proteomes" id="UP000009022"/>
    </source>
</evidence>
<dbReference type="PANTHER" id="PTHR15510">
    <property type="entry name" value="SPERM-ASSOCIATED ANTIGEN 8"/>
    <property type="match status" value="1"/>
</dbReference>
<dbReference type="KEGG" id="tad:TRIADDRAFT_63742"/>
<dbReference type="EMBL" id="DS985243">
    <property type="protein sequence ID" value="EDV26908.1"/>
    <property type="molecule type" value="Genomic_DNA"/>
</dbReference>
<keyword evidence="2" id="KW-1185">Reference proteome</keyword>
<dbReference type="STRING" id="10228.B3RRQ1"/>
<dbReference type="InParanoid" id="B3RRQ1"/>
<dbReference type="RefSeq" id="XP_002110904.1">
    <property type="nucleotide sequence ID" value="XM_002110868.1"/>
</dbReference>
<evidence type="ECO:0000313" key="1">
    <source>
        <dbReference type="EMBL" id="EDV26908.1"/>
    </source>
</evidence>
<dbReference type="PANTHER" id="PTHR15510:SF5">
    <property type="entry name" value="SPERM-ASSOCIATED ANTIGEN 8"/>
    <property type="match status" value="1"/>
</dbReference>
<dbReference type="HOGENOM" id="CLU_118848_0_0_1"/>
<accession>B3RRQ1</accession>
<name>B3RRQ1_TRIAD</name>
<dbReference type="AlphaFoldDB" id="B3RRQ1"/>
<dbReference type="OrthoDB" id="2120499at2759"/>
<reference evidence="1 2" key="1">
    <citation type="journal article" date="2008" name="Nature">
        <title>The Trichoplax genome and the nature of placozoans.</title>
        <authorList>
            <person name="Srivastava M."/>
            <person name="Begovic E."/>
            <person name="Chapman J."/>
            <person name="Putnam N.H."/>
            <person name="Hellsten U."/>
            <person name="Kawashima T."/>
            <person name="Kuo A."/>
            <person name="Mitros T."/>
            <person name="Salamov A."/>
            <person name="Carpenter M.L."/>
            <person name="Signorovitch A.Y."/>
            <person name="Moreno M.A."/>
            <person name="Kamm K."/>
            <person name="Grimwood J."/>
            <person name="Schmutz J."/>
            <person name="Shapiro H."/>
            <person name="Grigoriev I.V."/>
            <person name="Buss L.W."/>
            <person name="Schierwater B."/>
            <person name="Dellaporta S.L."/>
            <person name="Rokhsar D.S."/>
        </authorList>
    </citation>
    <scope>NUCLEOTIDE SEQUENCE [LARGE SCALE GENOMIC DNA]</scope>
    <source>
        <strain evidence="1 2">Grell-BS-1999</strain>
    </source>
</reference>
<organism evidence="1 2">
    <name type="scientific">Trichoplax adhaerens</name>
    <name type="common">Trichoplax reptans</name>
    <dbReference type="NCBI Taxonomy" id="10228"/>
    <lineage>
        <taxon>Eukaryota</taxon>
        <taxon>Metazoa</taxon>
        <taxon>Placozoa</taxon>
        <taxon>Uniplacotomia</taxon>
        <taxon>Trichoplacea</taxon>
        <taxon>Trichoplacidae</taxon>
        <taxon>Trichoplax</taxon>
    </lineage>
</organism>
<dbReference type="PhylomeDB" id="B3RRQ1"/>